<name>A0A9P9JG33_9HYPO</name>
<reference evidence="1" key="1">
    <citation type="journal article" date="2021" name="Nat. Commun.">
        <title>Genetic determinants of endophytism in the Arabidopsis root mycobiome.</title>
        <authorList>
            <person name="Mesny F."/>
            <person name="Miyauchi S."/>
            <person name="Thiergart T."/>
            <person name="Pickel B."/>
            <person name="Atanasova L."/>
            <person name="Karlsson M."/>
            <person name="Huettel B."/>
            <person name="Barry K.W."/>
            <person name="Haridas S."/>
            <person name="Chen C."/>
            <person name="Bauer D."/>
            <person name="Andreopoulos W."/>
            <person name="Pangilinan J."/>
            <person name="LaButti K."/>
            <person name="Riley R."/>
            <person name="Lipzen A."/>
            <person name="Clum A."/>
            <person name="Drula E."/>
            <person name="Henrissat B."/>
            <person name="Kohler A."/>
            <person name="Grigoriev I.V."/>
            <person name="Martin F.M."/>
            <person name="Hacquard S."/>
        </authorList>
    </citation>
    <scope>NUCLEOTIDE SEQUENCE</scope>
    <source>
        <strain evidence="1">MPI-CAGE-AT-0147</strain>
    </source>
</reference>
<proteinExistence type="predicted"/>
<organism evidence="1 2">
    <name type="scientific">Dactylonectria macrodidyma</name>
    <dbReference type="NCBI Taxonomy" id="307937"/>
    <lineage>
        <taxon>Eukaryota</taxon>
        <taxon>Fungi</taxon>
        <taxon>Dikarya</taxon>
        <taxon>Ascomycota</taxon>
        <taxon>Pezizomycotina</taxon>
        <taxon>Sordariomycetes</taxon>
        <taxon>Hypocreomycetidae</taxon>
        <taxon>Hypocreales</taxon>
        <taxon>Nectriaceae</taxon>
        <taxon>Dactylonectria</taxon>
    </lineage>
</organism>
<dbReference type="OrthoDB" id="5096628at2759"/>
<protein>
    <submittedName>
        <fullName evidence="1">Uncharacterized protein</fullName>
    </submittedName>
</protein>
<accession>A0A9P9JG33</accession>
<dbReference type="AlphaFoldDB" id="A0A9P9JG33"/>
<dbReference type="Proteomes" id="UP000738349">
    <property type="component" value="Unassembled WGS sequence"/>
</dbReference>
<keyword evidence="2" id="KW-1185">Reference proteome</keyword>
<comment type="caution">
    <text evidence="1">The sequence shown here is derived from an EMBL/GenBank/DDBJ whole genome shotgun (WGS) entry which is preliminary data.</text>
</comment>
<sequence length="211" mass="22163">MLTLASQPQVNKTAILGIAAASSPRDQPDNVIAFVELDFSATADMTNGYLFVQDSIALTSSLPPSTAPVCGNSLTAGSALTPPVRVQVKFGDQQTPQTAVLSLNDFVDVCLKRDSTDNQNELESDYVLSLDAGGIILSTVVTKGQMSDTAWTVQASTVAFGVSSRIRPSWVSLAGAAASPGRIETPMTPILSRRMQLIHTSTIYAASDALS</sequence>
<dbReference type="EMBL" id="JAGMUV010000003">
    <property type="protein sequence ID" value="KAH7166597.1"/>
    <property type="molecule type" value="Genomic_DNA"/>
</dbReference>
<gene>
    <name evidence="1" type="ORF">EDB81DRAFT_755222</name>
</gene>
<evidence type="ECO:0000313" key="1">
    <source>
        <dbReference type="EMBL" id="KAH7166597.1"/>
    </source>
</evidence>
<evidence type="ECO:0000313" key="2">
    <source>
        <dbReference type="Proteomes" id="UP000738349"/>
    </source>
</evidence>